<dbReference type="AlphaFoldDB" id="A0A317N6X0"/>
<evidence type="ECO:0000256" key="1">
    <source>
        <dbReference type="SAM" id="Phobius"/>
    </source>
</evidence>
<accession>A0A317N6X0</accession>
<dbReference type="InterPro" id="IPR005152">
    <property type="entry name" value="Lipase_secreted"/>
</dbReference>
<comment type="caution">
    <text evidence="2">The sequence shown here is derived from an EMBL/GenBank/DDBJ whole genome shotgun (WGS) entry which is preliminary data.</text>
</comment>
<dbReference type="GO" id="GO:0016042">
    <property type="term" value="P:lipid catabolic process"/>
    <property type="evidence" value="ECO:0007669"/>
    <property type="project" value="InterPro"/>
</dbReference>
<proteinExistence type="predicted"/>
<dbReference type="InterPro" id="IPR029058">
    <property type="entry name" value="AB_hydrolase_fold"/>
</dbReference>
<sequence>MGNISWDRARSVGCRVVGCVATMATVVGVGVAWSTSAPMPASATPNTTDAFFDVPWDLESVEPGAILRWRPIEAVALQLVPMRVHAWQLLYRTTAADGSPYAAVTTVLAAGEAPPRAVLSYDSMIDAIAPECMPSTVLRGGAPWLSFDGQGGPVALSTTASESAMIAAGLRQGWAVSVPDLGGLRNNFLSPREPGFAALDGIRAVRNFTELGPIDANVPATLWGYSGGGIATAWAAEVQPWYAPEIPIAGMAIGAPVADFAAALRNGNNSPVSGLVAVGLAGLRQDSPELAAKLDGWLTDSGRAMMTQAALNCTPQNLLSFGFRDFGGDLGRSVDDLLADPLVAALLAERALGTAAPTAPLYIYNSVDDELSTIGSLDALVDRYCRSGTAVTYRRDTTPSTVSAHTFGWGTGAPAAFAWLTERVARQDRPAGCDTQTGPTIATPEALTALGEDFVGGVAAAIAGPR</sequence>
<name>A0A317N6X0_9NOCA</name>
<evidence type="ECO:0000313" key="2">
    <source>
        <dbReference type="EMBL" id="PWV71056.1"/>
    </source>
</evidence>
<evidence type="ECO:0000313" key="3">
    <source>
        <dbReference type="Proteomes" id="UP000246410"/>
    </source>
</evidence>
<dbReference type="Gene3D" id="3.40.50.1820">
    <property type="entry name" value="alpha/beta hydrolase"/>
    <property type="match status" value="1"/>
</dbReference>
<dbReference type="Proteomes" id="UP000246410">
    <property type="component" value="Unassembled WGS sequence"/>
</dbReference>
<dbReference type="PANTHER" id="PTHR34853:SF1">
    <property type="entry name" value="LIPASE 5"/>
    <property type="match status" value="1"/>
</dbReference>
<feature type="transmembrane region" description="Helical" evidence="1">
    <location>
        <begin position="12"/>
        <end position="33"/>
    </location>
</feature>
<keyword evidence="3" id="KW-1185">Reference proteome</keyword>
<dbReference type="EMBL" id="QGTL01000011">
    <property type="protein sequence ID" value="PWV71056.1"/>
    <property type="molecule type" value="Genomic_DNA"/>
</dbReference>
<dbReference type="GO" id="GO:0004806">
    <property type="term" value="F:triacylglycerol lipase activity"/>
    <property type="evidence" value="ECO:0007669"/>
    <property type="project" value="InterPro"/>
</dbReference>
<dbReference type="PIRSF" id="PIRSF029171">
    <property type="entry name" value="Esterase_LipA"/>
    <property type="match status" value="1"/>
</dbReference>
<keyword evidence="1" id="KW-0812">Transmembrane</keyword>
<gene>
    <name evidence="2" type="ORF">DFR69_11145</name>
</gene>
<keyword evidence="1" id="KW-1133">Transmembrane helix</keyword>
<dbReference type="Pfam" id="PF03583">
    <property type="entry name" value="LIP"/>
    <property type="match status" value="1"/>
</dbReference>
<dbReference type="SUPFAM" id="SSF53474">
    <property type="entry name" value="alpha/beta-Hydrolases"/>
    <property type="match status" value="1"/>
</dbReference>
<protein>
    <submittedName>
        <fullName evidence="2">Secretory lipase</fullName>
    </submittedName>
</protein>
<dbReference type="Gene3D" id="1.10.260.130">
    <property type="match status" value="1"/>
</dbReference>
<dbReference type="PANTHER" id="PTHR34853">
    <property type="match status" value="1"/>
</dbReference>
<reference evidence="2 3" key="1">
    <citation type="submission" date="2018-05" db="EMBL/GenBank/DDBJ databases">
        <title>Genomic Encyclopedia of Type Strains, Phase IV (KMG-IV): sequencing the most valuable type-strain genomes for metagenomic binning, comparative biology and taxonomic classification.</title>
        <authorList>
            <person name="Goeker M."/>
        </authorList>
    </citation>
    <scope>NUCLEOTIDE SEQUENCE [LARGE SCALE GENOMIC DNA]</scope>
    <source>
        <strain evidence="2 3">DSM 44717</strain>
    </source>
</reference>
<organism evidence="2 3">
    <name type="scientific">Nocardia neocaledoniensis</name>
    <dbReference type="NCBI Taxonomy" id="236511"/>
    <lineage>
        <taxon>Bacteria</taxon>
        <taxon>Bacillati</taxon>
        <taxon>Actinomycetota</taxon>
        <taxon>Actinomycetes</taxon>
        <taxon>Mycobacteriales</taxon>
        <taxon>Nocardiaceae</taxon>
        <taxon>Nocardia</taxon>
    </lineage>
</organism>
<keyword evidence="1" id="KW-0472">Membrane</keyword>
<dbReference type="RefSeq" id="WP_208644050.1">
    <property type="nucleotide sequence ID" value="NZ_QGTL01000011.1"/>
</dbReference>